<dbReference type="GO" id="GO:0035556">
    <property type="term" value="P:intracellular signal transduction"/>
    <property type="evidence" value="ECO:0007669"/>
    <property type="project" value="InterPro"/>
</dbReference>
<accession>L8HHQ8</accession>
<feature type="region of interest" description="Disordered" evidence="2">
    <location>
        <begin position="815"/>
        <end position="889"/>
    </location>
</feature>
<dbReference type="SMART" id="SM00325">
    <property type="entry name" value="RhoGEF"/>
    <property type="match status" value="1"/>
</dbReference>
<feature type="compositionally biased region" description="Basic and acidic residues" evidence="2">
    <location>
        <begin position="704"/>
        <end position="715"/>
    </location>
</feature>
<dbReference type="InterPro" id="IPR035899">
    <property type="entry name" value="DBL_dom_sf"/>
</dbReference>
<evidence type="ECO:0000259" key="4">
    <source>
        <dbReference type="PROSITE" id="PS50010"/>
    </source>
</evidence>
<dbReference type="SMART" id="SM00233">
    <property type="entry name" value="PH"/>
    <property type="match status" value="3"/>
</dbReference>
<dbReference type="PROSITE" id="PS00741">
    <property type="entry name" value="DH_1"/>
    <property type="match status" value="1"/>
</dbReference>
<feature type="domain" description="PH" evidence="3">
    <location>
        <begin position="213"/>
        <end position="350"/>
    </location>
</feature>
<dbReference type="GO" id="GO:0005737">
    <property type="term" value="C:cytoplasm"/>
    <property type="evidence" value="ECO:0007669"/>
    <property type="project" value="TreeGrafter"/>
</dbReference>
<dbReference type="GeneID" id="14925740"/>
<dbReference type="CDD" id="cd00821">
    <property type="entry name" value="PH"/>
    <property type="match status" value="1"/>
</dbReference>
<feature type="compositionally biased region" description="Basic and acidic residues" evidence="2">
    <location>
        <begin position="646"/>
        <end position="660"/>
    </location>
</feature>
<dbReference type="VEuPathDB" id="AmoebaDB:ACA1_173630"/>
<proteinExistence type="predicted"/>
<protein>
    <submittedName>
        <fullName evidence="5">RhoGEF domain containing protein</fullName>
    </submittedName>
</protein>
<evidence type="ECO:0000256" key="1">
    <source>
        <dbReference type="SAM" id="Coils"/>
    </source>
</evidence>
<dbReference type="InterPro" id="IPR000219">
    <property type="entry name" value="DH_dom"/>
</dbReference>
<dbReference type="Gene3D" id="2.30.29.30">
    <property type="entry name" value="Pleckstrin-homology domain (PH domain)/Phosphotyrosine-binding domain (PTB)"/>
    <property type="match status" value="2"/>
</dbReference>
<dbReference type="KEGG" id="acan:ACA1_173630"/>
<feature type="domain" description="DH" evidence="4">
    <location>
        <begin position="14"/>
        <end position="204"/>
    </location>
</feature>
<dbReference type="PANTHER" id="PTHR12673">
    <property type="entry name" value="FACIOGENITAL DYSPLASIA PROTEIN"/>
    <property type="match status" value="1"/>
</dbReference>
<dbReference type="Gene3D" id="1.20.900.10">
    <property type="entry name" value="Dbl homology (DH) domain"/>
    <property type="match status" value="1"/>
</dbReference>
<evidence type="ECO:0000313" key="6">
    <source>
        <dbReference type="Proteomes" id="UP000011083"/>
    </source>
</evidence>
<name>L8HHQ8_ACACF</name>
<dbReference type="PANTHER" id="PTHR12673:SF159">
    <property type="entry name" value="LD03170P"/>
    <property type="match status" value="1"/>
</dbReference>
<dbReference type="PROSITE" id="PS50003">
    <property type="entry name" value="PH_DOMAIN"/>
    <property type="match status" value="2"/>
</dbReference>
<dbReference type="SUPFAM" id="SSF50729">
    <property type="entry name" value="PH domain-like"/>
    <property type="match status" value="2"/>
</dbReference>
<feature type="compositionally biased region" description="Acidic residues" evidence="2">
    <location>
        <begin position="680"/>
        <end position="691"/>
    </location>
</feature>
<reference evidence="5 6" key="1">
    <citation type="journal article" date="2013" name="Genome Biol.">
        <title>Genome of Acanthamoeba castellanii highlights extensive lateral gene transfer and early evolution of tyrosine kinase signaling.</title>
        <authorList>
            <person name="Clarke M."/>
            <person name="Lohan A.J."/>
            <person name="Liu B."/>
            <person name="Lagkouvardos I."/>
            <person name="Roy S."/>
            <person name="Zafar N."/>
            <person name="Bertelli C."/>
            <person name="Schilde C."/>
            <person name="Kianianmomeni A."/>
            <person name="Burglin T.R."/>
            <person name="Frech C."/>
            <person name="Turcotte B."/>
            <person name="Kopec K.O."/>
            <person name="Synnott J.M."/>
            <person name="Choo C."/>
            <person name="Paponov I."/>
            <person name="Finkler A."/>
            <person name="Soon Heng Tan C."/>
            <person name="Hutchins A.P."/>
            <person name="Weinmeier T."/>
            <person name="Rattei T."/>
            <person name="Chu J.S."/>
            <person name="Gimenez G."/>
            <person name="Irimia M."/>
            <person name="Rigden D.J."/>
            <person name="Fitzpatrick D.A."/>
            <person name="Lorenzo-Morales J."/>
            <person name="Bateman A."/>
            <person name="Chiu C.H."/>
            <person name="Tang P."/>
            <person name="Hegemann P."/>
            <person name="Fromm H."/>
            <person name="Raoult D."/>
            <person name="Greub G."/>
            <person name="Miranda-Saavedra D."/>
            <person name="Chen N."/>
            <person name="Nash P."/>
            <person name="Ginger M.L."/>
            <person name="Horn M."/>
            <person name="Schaap P."/>
            <person name="Caler L."/>
            <person name="Loftus B."/>
        </authorList>
    </citation>
    <scope>NUCLEOTIDE SEQUENCE [LARGE SCALE GENOMIC DNA]</scope>
    <source>
        <strain evidence="5 6">Neff</strain>
    </source>
</reference>
<feature type="region of interest" description="Disordered" evidence="2">
    <location>
        <begin position="1190"/>
        <end position="1242"/>
    </location>
</feature>
<feature type="compositionally biased region" description="Low complexity" evidence="2">
    <location>
        <begin position="444"/>
        <end position="463"/>
    </location>
</feature>
<evidence type="ECO:0000259" key="3">
    <source>
        <dbReference type="PROSITE" id="PS50003"/>
    </source>
</evidence>
<feature type="region of interest" description="Disordered" evidence="2">
    <location>
        <begin position="736"/>
        <end position="759"/>
    </location>
</feature>
<sequence length="1340" mass="148241">MFNFQNGNAKQLKKRERVVREIWETEVGYVHDLEVIFINPLRDASILSRTEIPQIFGNLEVLHQYNAQFLSSLNDRLSDSHNYEDINDLSLANIGDLFIQVATPNFSSMYKTYCKNYRACLDALRYFKDRIPEFDPFVRKCELAEECKALDLGSFLIKPVQRICKYPLLLRELLKCTSENHSDHEDLVKAIAIFEELTAHIDNAKEVLTPGRVFIREGYLMKLSPRKADYYQERYLFLFNDVLVYARPKKNLKFQKEAAGVRQSRLHGKKKSLSKRDVNELFGSDSSAIKRKGINSGRMEPSSLDTSSSITRKRHAFSIVRMDTKKTYVMHAKSPEDKHLWLSAIEQVINELLEKKFVGEKPMTGAPSPASMLMMSAGAVLLDNPPAEMIKREVAFSSSLPAASALTAALASPAAHPSDDSASPAYVPTPRSNEAAAVSPPPSQSGAASPTTLASPPSSSGTPVYGTPSSTSTMATGNPLALSGNTNPTAALMASMGASTAAQPPMNKGEVMESLRRQNNRLKIVNEELEGRLQFAEHELRREREEAQAEIADLQRQRRELEALVDFLVQVTGKTRDELNEIRQWALEEVEDSSDEAEPDDEGREREEPEATVVEAVAEAEADMEAEAVATPKNESDGGEDAQQTKNEESDVVEAEKTEEQQGGVPSGESEGINEKNESETESESESESDNASDSANENIVEEPPQRAVDDEKLAVREIAAPELQATAEAQQQLLQLQRARDEEEARKTSLGRKWEEQARRVQMERELKNREWSDKKLDLIKIRHPSVRIAVPLEEIKKRFAQEELEKEIEKYFPRHLLQPGKPSASSTSPRSPRSEATAAAVSTASPTLSTPAVEGDNSEKKEERTLAPATAIVEAEEAGARPSEKGGGMVGYVSKLKKSNNDCRPGTFGFNAIPVVVGERESNGGTATAATLKGSNSFRLGSYRRERDSGSGAVGVDSDKRQLSTIGELKAADDVRSSTTTTSAPTVIAAQLDFIREEFGGGAGAKSESVDEYGVVSDAAAEVETNEAELQRMELRYRLQADREVANGKYARRVGVLYKKERNGDKWFGCKFVLGKYSLKYFKIRADWETAEALGEISLVRARVDCCPHGKDKGFCFLLQSPLETAFLAADKEDALRDWLEAIMGCIRDLPVGLRWSFRRDDSLVKAQSDLMLKERMEKREWLMNERQRTGSIPMPPTAAALATPGATTGEPSAASEQPTNDQQRKEGYAYVSTPSDSEGDSGKLLYCVCCRNGTLSTYASSKALTTPVAEYELAGRKLQARASAKDYAFTLRVSHEAEEQEEAQEVVTLRFLNEAELRAWHRFALSVAAAPTTTTNP</sequence>
<feature type="domain" description="PH" evidence="3">
    <location>
        <begin position="1052"/>
        <end position="1150"/>
    </location>
</feature>
<dbReference type="Proteomes" id="UP000011083">
    <property type="component" value="Unassembled WGS sequence"/>
</dbReference>
<dbReference type="InterPro" id="IPR011993">
    <property type="entry name" value="PH-like_dom_sf"/>
</dbReference>
<dbReference type="GO" id="GO:0005085">
    <property type="term" value="F:guanyl-nucleotide exchange factor activity"/>
    <property type="evidence" value="ECO:0007669"/>
    <property type="project" value="InterPro"/>
</dbReference>
<dbReference type="SUPFAM" id="SSF48065">
    <property type="entry name" value="DBL homology domain (DH-domain)"/>
    <property type="match status" value="1"/>
</dbReference>
<dbReference type="PROSITE" id="PS50010">
    <property type="entry name" value="DH_2"/>
    <property type="match status" value="1"/>
</dbReference>
<feature type="region of interest" description="Disordered" evidence="2">
    <location>
        <begin position="414"/>
        <end position="488"/>
    </location>
</feature>
<keyword evidence="1" id="KW-0175">Coiled coil</keyword>
<feature type="compositionally biased region" description="Polar residues" evidence="2">
    <location>
        <begin position="467"/>
        <end position="476"/>
    </location>
</feature>
<feature type="compositionally biased region" description="Basic and acidic residues" evidence="2">
    <location>
        <begin position="739"/>
        <end position="759"/>
    </location>
</feature>
<dbReference type="Pfam" id="PF00621">
    <property type="entry name" value="RhoGEF"/>
    <property type="match status" value="1"/>
</dbReference>
<feature type="region of interest" description="Disordered" evidence="2">
    <location>
        <begin position="586"/>
        <end position="715"/>
    </location>
</feature>
<feature type="compositionally biased region" description="Acidic residues" evidence="2">
    <location>
        <begin position="588"/>
        <end position="602"/>
    </location>
</feature>
<dbReference type="OrthoDB" id="9990815at2759"/>
<dbReference type="InterPro" id="IPR001849">
    <property type="entry name" value="PH_domain"/>
</dbReference>
<keyword evidence="6" id="KW-1185">Reference proteome</keyword>
<feature type="compositionally biased region" description="Low complexity" evidence="2">
    <location>
        <begin position="414"/>
        <end position="425"/>
    </location>
</feature>
<dbReference type="RefSeq" id="XP_004356615.1">
    <property type="nucleotide sequence ID" value="XM_004356562.1"/>
</dbReference>
<feature type="coiled-coil region" evidence="1">
    <location>
        <begin position="512"/>
        <end position="571"/>
    </location>
</feature>
<dbReference type="InterPro" id="IPR001331">
    <property type="entry name" value="GDS_CDC24_CS"/>
</dbReference>
<gene>
    <name evidence="5" type="ORF">ACA1_173630</name>
</gene>
<dbReference type="InterPro" id="IPR051092">
    <property type="entry name" value="FYVE_RhoGEF_PH"/>
</dbReference>
<feature type="compositionally biased region" description="Low complexity" evidence="2">
    <location>
        <begin position="825"/>
        <end position="855"/>
    </location>
</feature>
<dbReference type="Pfam" id="PF00169">
    <property type="entry name" value="PH"/>
    <property type="match status" value="1"/>
</dbReference>
<feature type="compositionally biased region" description="Low complexity" evidence="2">
    <location>
        <begin position="1200"/>
        <end position="1211"/>
    </location>
</feature>
<dbReference type="EMBL" id="KB007811">
    <property type="protein sequence ID" value="ELR24715.1"/>
    <property type="molecule type" value="Genomic_DNA"/>
</dbReference>
<evidence type="ECO:0000313" key="5">
    <source>
        <dbReference type="EMBL" id="ELR24715.1"/>
    </source>
</evidence>
<organism evidence="5 6">
    <name type="scientific">Acanthamoeba castellanii (strain ATCC 30010 / Neff)</name>
    <dbReference type="NCBI Taxonomy" id="1257118"/>
    <lineage>
        <taxon>Eukaryota</taxon>
        <taxon>Amoebozoa</taxon>
        <taxon>Discosea</taxon>
        <taxon>Longamoebia</taxon>
        <taxon>Centramoebida</taxon>
        <taxon>Acanthamoebidae</taxon>
        <taxon>Acanthamoeba</taxon>
    </lineage>
</organism>
<dbReference type="CDD" id="cd00160">
    <property type="entry name" value="RhoGEF"/>
    <property type="match status" value="1"/>
</dbReference>
<evidence type="ECO:0000256" key="2">
    <source>
        <dbReference type="SAM" id="MobiDB-lite"/>
    </source>
</evidence>